<reference evidence="1 2" key="1">
    <citation type="submission" date="2019-02" db="EMBL/GenBank/DDBJ databases">
        <title>Genome sequencing of the rare red list fungi Hericium alpestre (H. flagellum).</title>
        <authorList>
            <person name="Buettner E."/>
            <person name="Kellner H."/>
        </authorList>
    </citation>
    <scope>NUCLEOTIDE SEQUENCE [LARGE SCALE GENOMIC DNA]</scope>
    <source>
        <strain evidence="1 2">DSM 108284</strain>
    </source>
</reference>
<evidence type="ECO:0000313" key="1">
    <source>
        <dbReference type="EMBL" id="TFY76611.1"/>
    </source>
</evidence>
<proteinExistence type="predicted"/>
<name>A0A4Y9ZS38_9AGAM</name>
<dbReference type="AlphaFoldDB" id="A0A4Y9ZS38"/>
<organism evidence="1 2">
    <name type="scientific">Hericium alpestre</name>
    <dbReference type="NCBI Taxonomy" id="135208"/>
    <lineage>
        <taxon>Eukaryota</taxon>
        <taxon>Fungi</taxon>
        <taxon>Dikarya</taxon>
        <taxon>Basidiomycota</taxon>
        <taxon>Agaricomycotina</taxon>
        <taxon>Agaricomycetes</taxon>
        <taxon>Russulales</taxon>
        <taxon>Hericiaceae</taxon>
        <taxon>Hericium</taxon>
    </lineage>
</organism>
<evidence type="ECO:0000313" key="2">
    <source>
        <dbReference type="Proteomes" id="UP000298061"/>
    </source>
</evidence>
<dbReference type="EMBL" id="SFCI01001153">
    <property type="protein sequence ID" value="TFY76611.1"/>
    <property type="molecule type" value="Genomic_DNA"/>
</dbReference>
<dbReference type="OrthoDB" id="1044435at2759"/>
<accession>A0A4Y9ZS38</accession>
<sequence>MQLMLVYRFLRQISEWTLSDFYTEVYVKGTENVPLDGPVLLLASHPNETIDVAALSATIKEGAARAALEYVKTEKERTSKDVPCKTNLVLAPVGILYTDKAKYLSRIYIQYGSPIPIDSHVKAYLDKSDDSEELAARAFITHITSDIWKEMQRLTIDAPDWKTFHAAEIAREILWQTDDNVSLESWFDVTQT</sequence>
<dbReference type="PANTHER" id="PTHR31605:SF0">
    <property type="entry name" value="GLYCEROL-3-PHOSPHATE O-ACYLTRANSFERASE 1"/>
    <property type="match status" value="1"/>
</dbReference>
<dbReference type="STRING" id="135208.A0A4Y9ZS38"/>
<gene>
    <name evidence="1" type="ORF">EWM64_g7401</name>
</gene>
<dbReference type="PANTHER" id="PTHR31605">
    <property type="entry name" value="GLYCEROL-3-PHOSPHATE O-ACYLTRANSFERASE 1"/>
    <property type="match status" value="1"/>
</dbReference>
<dbReference type="Proteomes" id="UP000298061">
    <property type="component" value="Unassembled WGS sequence"/>
</dbReference>
<keyword evidence="2" id="KW-1185">Reference proteome</keyword>
<dbReference type="SUPFAM" id="SSF69593">
    <property type="entry name" value="Glycerol-3-phosphate (1)-acyltransferase"/>
    <property type="match status" value="1"/>
</dbReference>
<protein>
    <submittedName>
        <fullName evidence="1">Uncharacterized protein</fullName>
    </submittedName>
</protein>
<dbReference type="GO" id="GO:0016287">
    <property type="term" value="F:glycerone-phosphate O-acyltransferase activity"/>
    <property type="evidence" value="ECO:0007669"/>
    <property type="project" value="TreeGrafter"/>
</dbReference>
<comment type="caution">
    <text evidence="1">The sequence shown here is derived from an EMBL/GenBank/DDBJ whole genome shotgun (WGS) entry which is preliminary data.</text>
</comment>
<dbReference type="GO" id="GO:0008654">
    <property type="term" value="P:phospholipid biosynthetic process"/>
    <property type="evidence" value="ECO:0007669"/>
    <property type="project" value="TreeGrafter"/>
</dbReference>
<dbReference type="GO" id="GO:0004366">
    <property type="term" value="F:glycerol-3-phosphate O-acyltransferase activity"/>
    <property type="evidence" value="ECO:0007669"/>
    <property type="project" value="TreeGrafter"/>
</dbReference>
<dbReference type="InterPro" id="IPR052744">
    <property type="entry name" value="GPAT/DAPAT"/>
</dbReference>